<dbReference type="AlphaFoldDB" id="A0A9N8VK08"/>
<proteinExistence type="predicted"/>
<evidence type="ECO:0000313" key="3">
    <source>
        <dbReference type="Proteomes" id="UP000789405"/>
    </source>
</evidence>
<dbReference type="Pfam" id="PF05147">
    <property type="entry name" value="LANC_like"/>
    <property type="match status" value="1"/>
</dbReference>
<dbReference type="GO" id="GO:0005886">
    <property type="term" value="C:plasma membrane"/>
    <property type="evidence" value="ECO:0007669"/>
    <property type="project" value="TreeGrafter"/>
</dbReference>
<organism evidence="2 3">
    <name type="scientific">Dentiscutata erythropus</name>
    <dbReference type="NCBI Taxonomy" id="1348616"/>
    <lineage>
        <taxon>Eukaryota</taxon>
        <taxon>Fungi</taxon>
        <taxon>Fungi incertae sedis</taxon>
        <taxon>Mucoromycota</taxon>
        <taxon>Glomeromycotina</taxon>
        <taxon>Glomeromycetes</taxon>
        <taxon>Diversisporales</taxon>
        <taxon>Gigasporaceae</taxon>
        <taxon>Dentiscutata</taxon>
    </lineage>
</organism>
<dbReference type="GO" id="GO:0005975">
    <property type="term" value="P:carbohydrate metabolic process"/>
    <property type="evidence" value="ECO:0007669"/>
    <property type="project" value="InterPro"/>
</dbReference>
<dbReference type="Gene3D" id="1.50.10.10">
    <property type="match status" value="1"/>
</dbReference>
<keyword evidence="3" id="KW-1185">Reference proteome</keyword>
<dbReference type="PRINTS" id="PR01950">
    <property type="entry name" value="LANCSUPER"/>
</dbReference>
<dbReference type="CDD" id="cd04794">
    <property type="entry name" value="euk_LANCL"/>
    <property type="match status" value="1"/>
</dbReference>
<dbReference type="SMART" id="SM01260">
    <property type="entry name" value="LANC_like"/>
    <property type="match status" value="1"/>
</dbReference>
<keyword evidence="1" id="KW-0862">Zinc</keyword>
<accession>A0A9N8VK08</accession>
<evidence type="ECO:0000313" key="2">
    <source>
        <dbReference type="EMBL" id="CAG8451084.1"/>
    </source>
</evidence>
<comment type="caution">
    <text evidence="2">The sequence shown here is derived from an EMBL/GenBank/DDBJ whole genome shotgun (WGS) entry which is preliminary data.</text>
</comment>
<feature type="binding site" evidence="1">
    <location>
        <position position="341"/>
    </location>
    <ligand>
        <name>Zn(2+)</name>
        <dbReference type="ChEBI" id="CHEBI:29105"/>
    </ligand>
</feature>
<dbReference type="PANTHER" id="PTHR12736">
    <property type="entry name" value="LANC-LIKE PROTEIN"/>
    <property type="match status" value="1"/>
</dbReference>
<dbReference type="PANTHER" id="PTHR12736:SF7">
    <property type="entry name" value="LANC-LIKE PROTEIN 3"/>
    <property type="match status" value="1"/>
</dbReference>
<keyword evidence="1" id="KW-0479">Metal-binding</keyword>
<feature type="binding site" evidence="1">
    <location>
        <position position="340"/>
    </location>
    <ligand>
        <name>Zn(2+)</name>
        <dbReference type="ChEBI" id="CHEBI:29105"/>
    </ligand>
</feature>
<dbReference type="EMBL" id="CAJVPY010000117">
    <property type="protein sequence ID" value="CAG8451084.1"/>
    <property type="molecule type" value="Genomic_DNA"/>
</dbReference>
<dbReference type="GO" id="GO:0031179">
    <property type="term" value="P:peptide modification"/>
    <property type="evidence" value="ECO:0007669"/>
    <property type="project" value="InterPro"/>
</dbReference>
<dbReference type="OrthoDB" id="10257263at2759"/>
<dbReference type="InterPro" id="IPR007822">
    <property type="entry name" value="LANC-like"/>
</dbReference>
<reference evidence="2" key="1">
    <citation type="submission" date="2021-06" db="EMBL/GenBank/DDBJ databases">
        <authorList>
            <person name="Kallberg Y."/>
            <person name="Tangrot J."/>
            <person name="Rosling A."/>
        </authorList>
    </citation>
    <scope>NUCLEOTIDE SEQUENCE</scope>
    <source>
        <strain evidence="2">MA453B</strain>
    </source>
</reference>
<dbReference type="GO" id="GO:0046872">
    <property type="term" value="F:metal ion binding"/>
    <property type="evidence" value="ECO:0007669"/>
    <property type="project" value="UniProtKB-KW"/>
</dbReference>
<dbReference type="Proteomes" id="UP000789405">
    <property type="component" value="Unassembled WGS sequence"/>
</dbReference>
<feature type="binding site" evidence="1">
    <location>
        <position position="289"/>
    </location>
    <ligand>
        <name>Zn(2+)</name>
        <dbReference type="ChEBI" id="CHEBI:29105"/>
    </ligand>
</feature>
<sequence>MPERYLQNTLTLPNIDDCDPAKFEKFIRYGVEKILSKFPATYDSRYYDVFVGYGGIAFMFFHLHQLFPDLTIAGDKVSLLCSTYLSASLSAVRNTPPKHLGFIGSHIGPLALAVVFYEIIEKNTLESLKYLDIILDKYHSLLIKEDSNELLYGRAGYLYALIFIRKYCKDNEEIMSKLENEKLKEIIELIIKDGRDGAKRMTVENLELKTVNDKITKPDLMWSWHNAEYIGAIHGVAGIISTILQCGELAHPYLGELFQTTEWLAGLVQSNENYPARIQSTHDDLIQFCHGAPGIIVSFLKIYSLYPNHVSSKNILSNVLAKTDLVWERGILKKGVTGLCHNTLGNAYAFLLTYLVTRDEVQLKRALAFGLYGSEWEVKTHKGEVRIPDHPWSLFEGLGGGIIYWSDLVFVLKNAKQFGINSDSIAQGKVIGFPCFTDL</sequence>
<gene>
    <name evidence="2" type="ORF">DERYTH_LOCUS519</name>
</gene>
<dbReference type="InterPro" id="IPR012341">
    <property type="entry name" value="6hp_glycosidase-like_sf"/>
</dbReference>
<name>A0A9N8VK08_9GLOM</name>
<protein>
    <submittedName>
        <fullName evidence="2">26276_t:CDS:1</fullName>
    </submittedName>
</protein>
<dbReference type="SUPFAM" id="SSF158745">
    <property type="entry name" value="LanC-like"/>
    <property type="match status" value="1"/>
</dbReference>
<evidence type="ECO:0000256" key="1">
    <source>
        <dbReference type="PIRSR" id="PIRSR607822-1"/>
    </source>
</evidence>